<proteinExistence type="predicted"/>
<dbReference type="PROSITE" id="PS51257">
    <property type="entry name" value="PROKAR_LIPOPROTEIN"/>
    <property type="match status" value="1"/>
</dbReference>
<gene>
    <name evidence="4" type="ORF">HU830_01830</name>
</gene>
<dbReference type="InterPro" id="IPR029050">
    <property type="entry name" value="Immunoprotect_excell_Ig-like"/>
</dbReference>
<protein>
    <submittedName>
        <fullName evidence="4">DUF5067 domain-containing protein</fullName>
    </submittedName>
</protein>
<organism evidence="4 5">
    <name type="scientific">Bombilactobacillus apium</name>
    <dbReference type="NCBI Taxonomy" id="2675299"/>
    <lineage>
        <taxon>Bacteria</taxon>
        <taxon>Bacillati</taxon>
        <taxon>Bacillota</taxon>
        <taxon>Bacilli</taxon>
        <taxon>Lactobacillales</taxon>
        <taxon>Lactobacillaceae</taxon>
        <taxon>Bombilactobacillus</taxon>
    </lineage>
</organism>
<sequence>MYRIIKIGIVLLSSLSFMACGKQTSPNSTSSAPQTKNQITAKKGFKNHSFANAQGILVIKNINTMKSIETEERKTLKAVIFRGTFTNKSSSPITVEDFFQRYVAAFAMENDTNQRLVTDGLHFNTPYDQDIATAHDETKPGHTSTFAIAFQVSDLAA</sequence>
<dbReference type="RefSeq" id="WP_176942091.1">
    <property type="nucleotide sequence ID" value="NZ_JABZEC010000001.1"/>
</dbReference>
<dbReference type="Gene3D" id="2.60.40.1240">
    <property type="match status" value="1"/>
</dbReference>
<accession>A0A850R5P3</accession>
<dbReference type="AlphaFoldDB" id="A0A850R5P3"/>
<evidence type="ECO:0000313" key="5">
    <source>
        <dbReference type="Proteomes" id="UP000563523"/>
    </source>
</evidence>
<comment type="caution">
    <text evidence="4">The sequence shown here is derived from an EMBL/GenBank/DDBJ whole genome shotgun (WGS) entry which is preliminary data.</text>
</comment>
<feature type="chain" id="PRO_5038941141" evidence="2">
    <location>
        <begin position="20"/>
        <end position="157"/>
    </location>
</feature>
<feature type="domain" description="DUF5067" evidence="3">
    <location>
        <begin position="35"/>
        <end position="154"/>
    </location>
</feature>
<dbReference type="InterPro" id="IPR031989">
    <property type="entry name" value="DUF5067"/>
</dbReference>
<name>A0A850R5P3_9LACO</name>
<dbReference type="Pfam" id="PF16729">
    <property type="entry name" value="DUF5067"/>
    <property type="match status" value="1"/>
</dbReference>
<feature type="signal peptide" evidence="2">
    <location>
        <begin position="1"/>
        <end position="19"/>
    </location>
</feature>
<evidence type="ECO:0000313" key="4">
    <source>
        <dbReference type="EMBL" id="NVY95932.1"/>
    </source>
</evidence>
<evidence type="ECO:0000256" key="2">
    <source>
        <dbReference type="SAM" id="SignalP"/>
    </source>
</evidence>
<dbReference type="Proteomes" id="UP000563523">
    <property type="component" value="Unassembled WGS sequence"/>
</dbReference>
<reference evidence="4 5" key="1">
    <citation type="submission" date="2020-06" db="EMBL/GenBank/DDBJ databases">
        <authorList>
            <person name="Kang J."/>
        </authorList>
    </citation>
    <scope>NUCLEOTIDE SEQUENCE [LARGE SCALE GENOMIC DNA]</scope>
    <source>
        <strain evidence="4 5">DCY120</strain>
    </source>
</reference>
<evidence type="ECO:0000256" key="1">
    <source>
        <dbReference type="ARBA" id="ARBA00022729"/>
    </source>
</evidence>
<keyword evidence="5" id="KW-1185">Reference proteome</keyword>
<dbReference type="EMBL" id="JABZEC010000001">
    <property type="protein sequence ID" value="NVY95932.1"/>
    <property type="molecule type" value="Genomic_DNA"/>
</dbReference>
<evidence type="ECO:0000259" key="3">
    <source>
        <dbReference type="Pfam" id="PF16729"/>
    </source>
</evidence>
<keyword evidence="1 2" id="KW-0732">Signal</keyword>